<feature type="chain" id="PRO_5012745202" description="FAS1 domain-containing protein" evidence="2">
    <location>
        <begin position="22"/>
        <end position="306"/>
    </location>
</feature>
<dbReference type="SMART" id="SM00554">
    <property type="entry name" value="FAS1"/>
    <property type="match status" value="2"/>
</dbReference>
<dbReference type="SUPFAM" id="SSF82153">
    <property type="entry name" value="FAS1 domain"/>
    <property type="match status" value="2"/>
</dbReference>
<name>A0A2C9UME7_MANES</name>
<dbReference type="AlphaFoldDB" id="A0A2C9UME7"/>
<evidence type="ECO:0000313" key="4">
    <source>
        <dbReference type="EMBL" id="OAY31734.1"/>
    </source>
</evidence>
<organism evidence="4 5">
    <name type="scientific">Manihot esculenta</name>
    <name type="common">Cassava</name>
    <name type="synonym">Jatropha manihot</name>
    <dbReference type="NCBI Taxonomy" id="3983"/>
    <lineage>
        <taxon>Eukaryota</taxon>
        <taxon>Viridiplantae</taxon>
        <taxon>Streptophyta</taxon>
        <taxon>Embryophyta</taxon>
        <taxon>Tracheophyta</taxon>
        <taxon>Spermatophyta</taxon>
        <taxon>Magnoliopsida</taxon>
        <taxon>eudicotyledons</taxon>
        <taxon>Gunneridae</taxon>
        <taxon>Pentapetalae</taxon>
        <taxon>rosids</taxon>
        <taxon>fabids</taxon>
        <taxon>Malpighiales</taxon>
        <taxon>Euphorbiaceae</taxon>
        <taxon>Crotonoideae</taxon>
        <taxon>Manihoteae</taxon>
        <taxon>Manihot</taxon>
    </lineage>
</organism>
<dbReference type="InterPro" id="IPR000782">
    <property type="entry name" value="FAS1_domain"/>
</dbReference>
<dbReference type="EMBL" id="CM004400">
    <property type="protein sequence ID" value="OAY31734.1"/>
    <property type="molecule type" value="Genomic_DNA"/>
</dbReference>
<evidence type="ECO:0000313" key="5">
    <source>
        <dbReference type="Proteomes" id="UP000091857"/>
    </source>
</evidence>
<dbReference type="Proteomes" id="UP000091857">
    <property type="component" value="Chromosome 14"/>
</dbReference>
<dbReference type="Gene3D" id="2.30.180.10">
    <property type="entry name" value="FAS1 domain"/>
    <property type="match status" value="2"/>
</dbReference>
<protein>
    <recommendedName>
        <fullName evidence="3">FAS1 domain-containing protein</fullName>
    </recommendedName>
</protein>
<dbReference type="OrthoDB" id="1893649at2759"/>
<dbReference type="InterPro" id="IPR052806">
    <property type="entry name" value="Fasciclin-like_AGP"/>
</dbReference>
<comment type="caution">
    <text evidence="4">The sequence shown here is derived from an EMBL/GenBank/DDBJ whole genome shotgun (WGS) entry which is preliminary data.</text>
</comment>
<dbReference type="PANTHER" id="PTHR33985:SF17">
    <property type="entry name" value="FASCICLIN-LIKE ARABINOGALACTAN PROTEIN 20"/>
    <property type="match status" value="1"/>
</dbReference>
<feature type="signal peptide" evidence="2">
    <location>
        <begin position="1"/>
        <end position="21"/>
    </location>
</feature>
<evidence type="ECO:0000256" key="2">
    <source>
        <dbReference type="SAM" id="SignalP"/>
    </source>
</evidence>
<dbReference type="InterPro" id="IPR036378">
    <property type="entry name" value="FAS1_dom_sf"/>
</dbReference>
<evidence type="ECO:0000259" key="3">
    <source>
        <dbReference type="PROSITE" id="PS50213"/>
    </source>
</evidence>
<proteinExistence type="inferred from homology"/>
<evidence type="ECO:0000256" key="1">
    <source>
        <dbReference type="ARBA" id="ARBA00007843"/>
    </source>
</evidence>
<keyword evidence="2" id="KW-0732">Signal</keyword>
<reference evidence="5" key="1">
    <citation type="journal article" date="2016" name="Nat. Biotechnol.">
        <title>Sequencing wild and cultivated cassava and related species reveals extensive interspecific hybridization and genetic diversity.</title>
        <authorList>
            <person name="Bredeson J.V."/>
            <person name="Lyons J.B."/>
            <person name="Prochnik S.E."/>
            <person name="Wu G.A."/>
            <person name="Ha C.M."/>
            <person name="Edsinger-Gonzales E."/>
            <person name="Grimwood J."/>
            <person name="Schmutz J."/>
            <person name="Rabbi I.Y."/>
            <person name="Egesi C."/>
            <person name="Nauluvula P."/>
            <person name="Lebot V."/>
            <person name="Ndunguru J."/>
            <person name="Mkamilo G."/>
            <person name="Bart R.S."/>
            <person name="Setter T.L."/>
            <person name="Gleadow R.M."/>
            <person name="Kulakow P."/>
            <person name="Ferguson M.E."/>
            <person name="Rounsley S."/>
            <person name="Rokhsar D.S."/>
        </authorList>
    </citation>
    <scope>NUCLEOTIDE SEQUENCE [LARGE SCALE GENOMIC DNA]</scope>
    <source>
        <strain evidence="5">cv. AM560-2</strain>
    </source>
</reference>
<keyword evidence="5" id="KW-1185">Reference proteome</keyword>
<dbReference type="PROSITE" id="PS50213">
    <property type="entry name" value="FAS1"/>
    <property type="match status" value="2"/>
</dbReference>
<gene>
    <name evidence="4" type="ORF">MANES_14G135600v8</name>
</gene>
<accession>A0A2C9UME7</accession>
<sequence>MANKLLISSFFFLSLFSVSSSISIETLLEASDILSNSGYISMSLTLQLVSSSMIPHSPSLTIFAPSDSAFARSGQPSLSLLLFHFSPLPFHLRSLKFFGSGSKIPTLFANHTLIVTSGPSDGEGIFLNGVMINGSPIYDYESLVILGIDKFLDPDFEVSRQSQGTGSNLGCSFEAGGSFYSFREATEVLRLNGYSVIASFLDLQLLGFKDRPSLTIFAPVDEVMKGFVGNVDGYSSIFLRHVVPCKILWKDLVTVDDGVVFDTYLEGFQIRISRSGDILMLNEVPVSFPDMYENDWLVVHGVRGIY</sequence>
<dbReference type="OMA" id="VPCKLLW"/>
<dbReference type="PANTHER" id="PTHR33985">
    <property type="entry name" value="OS02G0491300 PROTEIN-RELATED"/>
    <property type="match status" value="1"/>
</dbReference>
<dbReference type="Pfam" id="PF02469">
    <property type="entry name" value="Fasciclin"/>
    <property type="match status" value="1"/>
</dbReference>
<feature type="domain" description="FAS1" evidence="3">
    <location>
        <begin position="166"/>
        <end position="306"/>
    </location>
</feature>
<feature type="domain" description="FAS1" evidence="3">
    <location>
        <begin position="20"/>
        <end position="152"/>
    </location>
</feature>
<dbReference type="Gramene" id="Manes.14G135600.1.v8.1">
    <property type="protein sequence ID" value="Manes.14G135600.1.v8.1.CDS.1"/>
    <property type="gene ID" value="Manes.14G135600.v8.1"/>
</dbReference>
<comment type="similarity">
    <text evidence="1">Belongs to the fasciclin-like AGP family.</text>
</comment>